<organism evidence="3 4">
    <name type="scientific">Corynebacterium accolens</name>
    <dbReference type="NCBI Taxonomy" id="38284"/>
    <lineage>
        <taxon>Bacteria</taxon>
        <taxon>Bacillati</taxon>
        <taxon>Actinomycetota</taxon>
        <taxon>Actinomycetes</taxon>
        <taxon>Mycobacteriales</taxon>
        <taxon>Corynebacteriaceae</taxon>
        <taxon>Corynebacterium</taxon>
    </lineage>
</organism>
<reference evidence="3" key="1">
    <citation type="submission" date="2023-05" db="EMBL/GenBank/DDBJ databases">
        <title>Metabolic capabilities are highly conserved among human nasal-associated Corynebacterium species in pangenomic analyses.</title>
        <authorList>
            <person name="Tran T.H."/>
            <person name="Roberts A.Q."/>
            <person name="Escapa I.F."/>
            <person name="Gao W."/>
            <person name="Conlan S."/>
            <person name="Kong H."/>
            <person name="Segre J.A."/>
            <person name="Kelly M.S."/>
            <person name="Lemon K.P."/>
        </authorList>
    </citation>
    <scope>NUCLEOTIDE SEQUENCE</scope>
    <source>
        <strain evidence="3">KPL2618</strain>
    </source>
</reference>
<comment type="caution">
    <text evidence="3">The sequence shown here is derived from an EMBL/GenBank/DDBJ whole genome shotgun (WGS) entry which is preliminary data.</text>
</comment>
<keyword evidence="2" id="KW-1133">Transmembrane helix</keyword>
<proteinExistence type="predicted"/>
<keyword evidence="2" id="KW-0812">Transmembrane</keyword>
<protein>
    <submittedName>
        <fullName evidence="3">Uncharacterized protein</fullName>
    </submittedName>
</protein>
<dbReference type="GeneID" id="81675806"/>
<name>A0AAP4C110_9CORY</name>
<feature type="compositionally biased region" description="Basic and acidic residues" evidence="1">
    <location>
        <begin position="30"/>
        <end position="46"/>
    </location>
</feature>
<dbReference type="Proteomes" id="UP001230317">
    <property type="component" value="Unassembled WGS sequence"/>
</dbReference>
<evidence type="ECO:0000256" key="2">
    <source>
        <dbReference type="SAM" id="Phobius"/>
    </source>
</evidence>
<feature type="region of interest" description="Disordered" evidence="1">
    <location>
        <begin position="1"/>
        <end position="65"/>
    </location>
</feature>
<feature type="transmembrane region" description="Helical" evidence="2">
    <location>
        <begin position="69"/>
        <end position="90"/>
    </location>
</feature>
<evidence type="ECO:0000313" key="4">
    <source>
        <dbReference type="Proteomes" id="UP001230317"/>
    </source>
</evidence>
<keyword evidence="2" id="KW-0472">Membrane</keyword>
<dbReference type="RefSeq" id="WP_005278068.1">
    <property type="nucleotide sequence ID" value="NZ_CP046605.1"/>
</dbReference>
<sequence>MAEQHSEGAGDNAASGDVPSASSDRIQPVDPREGLWDPERKKDERAANPPVVGASQPVRRKRALPKSRVSLTLWSMIALVLIVALIGSLWP</sequence>
<gene>
    <name evidence="3" type="ORF">QPX58_00545</name>
</gene>
<evidence type="ECO:0000313" key="3">
    <source>
        <dbReference type="EMBL" id="MDK4333913.1"/>
    </source>
</evidence>
<accession>A0AAP4C110</accession>
<dbReference type="EMBL" id="JASNVU010000001">
    <property type="protein sequence ID" value="MDK4333913.1"/>
    <property type="molecule type" value="Genomic_DNA"/>
</dbReference>
<evidence type="ECO:0000256" key="1">
    <source>
        <dbReference type="SAM" id="MobiDB-lite"/>
    </source>
</evidence>
<dbReference type="AlphaFoldDB" id="A0AAP4C110"/>